<dbReference type="InterPro" id="IPR001948">
    <property type="entry name" value="Peptidase_M18"/>
</dbReference>
<gene>
    <name evidence="11" type="ORF">ATNIH1004_007459</name>
</gene>
<dbReference type="OrthoDB" id="9880441at2759"/>
<keyword evidence="6" id="KW-0645">Protease</keyword>
<evidence type="ECO:0000313" key="11">
    <source>
        <dbReference type="EMBL" id="KAA8646037.1"/>
    </source>
</evidence>
<dbReference type="GO" id="GO:0008270">
    <property type="term" value="F:zinc ion binding"/>
    <property type="evidence" value="ECO:0007669"/>
    <property type="project" value="InterPro"/>
</dbReference>
<dbReference type="PANTHER" id="PTHR28570:SF3">
    <property type="entry name" value="ASPARTYL AMINOPEPTIDASE"/>
    <property type="match status" value="1"/>
</dbReference>
<dbReference type="SUPFAM" id="SSF53187">
    <property type="entry name" value="Zn-dependent exopeptidases"/>
    <property type="match status" value="1"/>
</dbReference>
<dbReference type="GO" id="GO:0070006">
    <property type="term" value="F:metalloaminopeptidase activity"/>
    <property type="evidence" value="ECO:0007669"/>
    <property type="project" value="TreeGrafter"/>
</dbReference>
<evidence type="ECO:0000256" key="5">
    <source>
        <dbReference type="ARBA" id="ARBA00022438"/>
    </source>
</evidence>
<comment type="cofactor">
    <cofactor evidence="2">
        <name>Zn(2+)</name>
        <dbReference type="ChEBI" id="CHEBI:29105"/>
    </cofactor>
</comment>
<dbReference type="Gene3D" id="3.40.630.10">
    <property type="entry name" value="Zn peptidases"/>
    <property type="match status" value="2"/>
</dbReference>
<sequence length="311" mass="34852">MASTKEVQELLKYINSFPSPFHVFATTRELFTAAGFLELRENEFWSTICKTGGKYFLTRNGSTIVAFAVGKKWKPGNPFSIIAAHTDFPCVRVKPVSLKQDAGYLQVGVEPDGFALWHTFLRIPTLAIHRDPMAETFSFNNETQLLLITGLVVAELNEQQISTLDGKGNSDRNLFNPFKSITKRQQPYLIQLIAKSLQVDPDDIVDFELLLYDTQKASGEQALDKESSIRLVSLFDNEEVGNQTAQGAEFNILPSHSVVYQSFPLVWLLRSWKLAHSLRAILINILSALSRWHTPCTRITAASMSKTISPG</sequence>
<evidence type="ECO:0000256" key="2">
    <source>
        <dbReference type="ARBA" id="ARBA00001947"/>
    </source>
</evidence>
<dbReference type="PANTHER" id="PTHR28570">
    <property type="entry name" value="ASPARTYL AMINOPEPTIDASE"/>
    <property type="match status" value="1"/>
</dbReference>
<dbReference type="GO" id="GO:0000324">
    <property type="term" value="C:fungal-type vacuole"/>
    <property type="evidence" value="ECO:0007669"/>
    <property type="project" value="TreeGrafter"/>
</dbReference>
<dbReference type="VEuPathDB" id="FungiDB:EYZ11_008572"/>
<keyword evidence="7" id="KW-0479">Metal-binding</keyword>
<evidence type="ECO:0000256" key="8">
    <source>
        <dbReference type="ARBA" id="ARBA00022801"/>
    </source>
</evidence>
<comment type="catalytic activity">
    <reaction evidence="1">
        <text>Release of an N-terminal aspartate or glutamate from a peptide, with a preference for aspartate.</text>
        <dbReference type="EC" id="3.4.11.21"/>
    </reaction>
</comment>
<keyword evidence="9" id="KW-0862">Zinc</keyword>
<evidence type="ECO:0000256" key="9">
    <source>
        <dbReference type="ARBA" id="ARBA00022833"/>
    </source>
</evidence>
<evidence type="ECO:0000256" key="1">
    <source>
        <dbReference type="ARBA" id="ARBA00001335"/>
    </source>
</evidence>
<evidence type="ECO:0000256" key="10">
    <source>
        <dbReference type="ARBA" id="ARBA00023049"/>
    </source>
</evidence>
<dbReference type="SUPFAM" id="SSF101821">
    <property type="entry name" value="Aminopeptidase/glucanase lid domain"/>
    <property type="match status" value="1"/>
</dbReference>
<reference evidence="11 12" key="1">
    <citation type="submission" date="2019-08" db="EMBL/GenBank/DDBJ databases">
        <title>The genome sequence of a newly discovered highly antifungal drug resistant Aspergillus species, Aspergillus tanneri NIH 1004.</title>
        <authorList>
            <person name="Mounaud S."/>
            <person name="Singh I."/>
            <person name="Joardar V."/>
            <person name="Pakala S."/>
            <person name="Pakala S."/>
            <person name="Venepally P."/>
            <person name="Chung J.K."/>
            <person name="Losada L."/>
            <person name="Nierman W.C."/>
        </authorList>
    </citation>
    <scope>NUCLEOTIDE SEQUENCE [LARGE SCALE GENOMIC DNA]</scope>
    <source>
        <strain evidence="11 12">NIH1004</strain>
    </source>
</reference>
<dbReference type="Proteomes" id="UP000324241">
    <property type="component" value="Unassembled WGS sequence"/>
</dbReference>
<comment type="caution">
    <text evidence="11">The sequence shown here is derived from an EMBL/GenBank/DDBJ whole genome shotgun (WGS) entry which is preliminary data.</text>
</comment>
<evidence type="ECO:0000256" key="3">
    <source>
        <dbReference type="ARBA" id="ARBA00008290"/>
    </source>
</evidence>
<dbReference type="Pfam" id="PF02127">
    <property type="entry name" value="Peptidase_M18"/>
    <property type="match status" value="1"/>
</dbReference>
<dbReference type="AlphaFoldDB" id="A0A5M9MU60"/>
<dbReference type="EMBL" id="QUQM01000007">
    <property type="protein sequence ID" value="KAA8646037.1"/>
    <property type="molecule type" value="Genomic_DNA"/>
</dbReference>
<dbReference type="EC" id="3.4.11.21" evidence="4"/>
<name>A0A5M9MU60_9EURO</name>
<keyword evidence="8" id="KW-0378">Hydrolase</keyword>
<accession>A0A5M9MU60</accession>
<dbReference type="RefSeq" id="XP_033425398.1">
    <property type="nucleotide sequence ID" value="XM_033572083.1"/>
</dbReference>
<comment type="similarity">
    <text evidence="3">Belongs to the peptidase M18 family.</text>
</comment>
<evidence type="ECO:0000313" key="12">
    <source>
        <dbReference type="Proteomes" id="UP000324241"/>
    </source>
</evidence>
<evidence type="ECO:0000256" key="6">
    <source>
        <dbReference type="ARBA" id="ARBA00022670"/>
    </source>
</evidence>
<dbReference type="GeneID" id="54330161"/>
<evidence type="ECO:0000256" key="7">
    <source>
        <dbReference type="ARBA" id="ARBA00022723"/>
    </source>
</evidence>
<proteinExistence type="inferred from homology"/>
<organism evidence="11 12">
    <name type="scientific">Aspergillus tanneri</name>
    <dbReference type="NCBI Taxonomy" id="1220188"/>
    <lineage>
        <taxon>Eukaryota</taxon>
        <taxon>Fungi</taxon>
        <taxon>Dikarya</taxon>
        <taxon>Ascomycota</taxon>
        <taxon>Pezizomycotina</taxon>
        <taxon>Eurotiomycetes</taxon>
        <taxon>Eurotiomycetidae</taxon>
        <taxon>Eurotiales</taxon>
        <taxon>Aspergillaceae</taxon>
        <taxon>Aspergillus</taxon>
        <taxon>Aspergillus subgen. Circumdati</taxon>
    </lineage>
</organism>
<evidence type="ECO:0000256" key="4">
    <source>
        <dbReference type="ARBA" id="ARBA00011965"/>
    </source>
</evidence>
<keyword evidence="5" id="KW-0031">Aminopeptidase</keyword>
<dbReference type="InterPro" id="IPR023358">
    <property type="entry name" value="Peptidase_M18_dom2"/>
</dbReference>
<keyword evidence="10" id="KW-0482">Metalloprotease</keyword>
<protein>
    <recommendedName>
        <fullName evidence="4">aspartyl aminopeptidase</fullName>
        <ecNumber evidence="4">3.4.11.21</ecNumber>
    </recommendedName>
</protein>
<dbReference type="GO" id="GO:0006508">
    <property type="term" value="P:proteolysis"/>
    <property type="evidence" value="ECO:0007669"/>
    <property type="project" value="UniProtKB-KW"/>
</dbReference>
<dbReference type="Gene3D" id="2.30.250.10">
    <property type="entry name" value="Aminopeptidase i, Domain 2"/>
    <property type="match status" value="1"/>
</dbReference>